<gene>
    <name evidence="2" type="ORF">PHLGIDRAFT_465913</name>
</gene>
<name>A0A0C3S9I3_PHLG1</name>
<feature type="compositionally biased region" description="Polar residues" evidence="1">
    <location>
        <begin position="160"/>
        <end position="172"/>
    </location>
</feature>
<evidence type="ECO:0000256" key="1">
    <source>
        <dbReference type="SAM" id="MobiDB-lite"/>
    </source>
</evidence>
<feature type="region of interest" description="Disordered" evidence="1">
    <location>
        <begin position="223"/>
        <end position="309"/>
    </location>
</feature>
<dbReference type="HOGENOM" id="CLU_719826_0_0_1"/>
<evidence type="ECO:0000313" key="3">
    <source>
        <dbReference type="Proteomes" id="UP000053257"/>
    </source>
</evidence>
<feature type="compositionally biased region" description="Polar residues" evidence="1">
    <location>
        <begin position="242"/>
        <end position="268"/>
    </location>
</feature>
<feature type="region of interest" description="Disordered" evidence="1">
    <location>
        <begin position="90"/>
        <end position="197"/>
    </location>
</feature>
<dbReference type="Proteomes" id="UP000053257">
    <property type="component" value="Unassembled WGS sequence"/>
</dbReference>
<sequence>MHTSALSRISSCVSHIVPVTVAMSGTILPQVAYSESSRHFKGSQSVSSSFHLVCPSTTIVALSRFAASVSIKMSANPNSHAFPLGAAASNGLDRSGSSIRRTARSPQDVANIEQNTSSVQLHALPAATAESQRRVKFSDPLVSSRHERSSSRLSGHTRSHSATAGASATLDSHTARPSSSHPNPNRRSSAIQLEPVPDIADDLLRPRQRHGYDFGLIPEHSVAAPRERSSRLIDPPSGLLGNPSSAHASASLTRSSSRGHGASPTKSSSARERSTAAPLQFPGLDPTAERSIPRKPLPPSAYGAQLEDSSTCRNRTISAPLKCDSGVSPTAGGEPSNALVREASHMKTSGPPASFHDPGPLVAFRTHHPTEMQLDLPPLTILVS</sequence>
<dbReference type="EMBL" id="KN840522">
    <property type="protein sequence ID" value="KIP06235.1"/>
    <property type="molecule type" value="Genomic_DNA"/>
</dbReference>
<reference evidence="2 3" key="1">
    <citation type="journal article" date="2014" name="PLoS Genet.">
        <title>Analysis of the Phlebiopsis gigantea genome, transcriptome and secretome provides insight into its pioneer colonization strategies of wood.</title>
        <authorList>
            <person name="Hori C."/>
            <person name="Ishida T."/>
            <person name="Igarashi K."/>
            <person name="Samejima M."/>
            <person name="Suzuki H."/>
            <person name="Master E."/>
            <person name="Ferreira P."/>
            <person name="Ruiz-Duenas F.J."/>
            <person name="Held B."/>
            <person name="Canessa P."/>
            <person name="Larrondo L.F."/>
            <person name="Schmoll M."/>
            <person name="Druzhinina I.S."/>
            <person name="Kubicek C.P."/>
            <person name="Gaskell J.A."/>
            <person name="Kersten P."/>
            <person name="St John F."/>
            <person name="Glasner J."/>
            <person name="Sabat G."/>
            <person name="Splinter BonDurant S."/>
            <person name="Syed K."/>
            <person name="Yadav J."/>
            <person name="Mgbeahuruike A.C."/>
            <person name="Kovalchuk A."/>
            <person name="Asiegbu F.O."/>
            <person name="Lackner G."/>
            <person name="Hoffmeister D."/>
            <person name="Rencoret J."/>
            <person name="Gutierrez A."/>
            <person name="Sun H."/>
            <person name="Lindquist E."/>
            <person name="Barry K."/>
            <person name="Riley R."/>
            <person name="Grigoriev I.V."/>
            <person name="Henrissat B."/>
            <person name="Kues U."/>
            <person name="Berka R.M."/>
            <person name="Martinez A.T."/>
            <person name="Covert S.F."/>
            <person name="Blanchette R.A."/>
            <person name="Cullen D."/>
        </authorList>
    </citation>
    <scope>NUCLEOTIDE SEQUENCE [LARGE SCALE GENOMIC DNA]</scope>
    <source>
        <strain evidence="2 3">11061_1 CR5-6</strain>
    </source>
</reference>
<proteinExistence type="predicted"/>
<accession>A0A0C3S9I3</accession>
<protein>
    <submittedName>
        <fullName evidence="2">Uncharacterized protein</fullName>
    </submittedName>
</protein>
<keyword evidence="3" id="KW-1185">Reference proteome</keyword>
<dbReference type="AlphaFoldDB" id="A0A0C3S9I3"/>
<organism evidence="2 3">
    <name type="scientific">Phlebiopsis gigantea (strain 11061_1 CR5-6)</name>
    <name type="common">White-rot fungus</name>
    <name type="synonym">Peniophora gigantea</name>
    <dbReference type="NCBI Taxonomy" id="745531"/>
    <lineage>
        <taxon>Eukaryota</taxon>
        <taxon>Fungi</taxon>
        <taxon>Dikarya</taxon>
        <taxon>Basidiomycota</taxon>
        <taxon>Agaricomycotina</taxon>
        <taxon>Agaricomycetes</taxon>
        <taxon>Polyporales</taxon>
        <taxon>Phanerochaetaceae</taxon>
        <taxon>Phlebiopsis</taxon>
    </lineage>
</organism>
<feature type="compositionally biased region" description="Low complexity" evidence="1">
    <location>
        <begin position="176"/>
        <end position="189"/>
    </location>
</feature>
<evidence type="ECO:0000313" key="2">
    <source>
        <dbReference type="EMBL" id="KIP06235.1"/>
    </source>
</evidence>